<evidence type="ECO:0000313" key="3">
    <source>
        <dbReference type="Proteomes" id="UP000593892"/>
    </source>
</evidence>
<name>A0A7S7NSA5_PALFE</name>
<proteinExistence type="predicted"/>
<reference evidence="2 3" key="1">
    <citation type="submission" date="2020-10" db="EMBL/GenBank/DDBJ databases">
        <title>Complete genome sequence of Paludibaculum fermentans P105T, a facultatively anaerobic acidobacterium capable of dissimilatory Fe(III) reduction.</title>
        <authorList>
            <person name="Dedysh S.N."/>
            <person name="Beletsky A.V."/>
            <person name="Kulichevskaya I.S."/>
            <person name="Mardanov A.V."/>
            <person name="Ravin N.V."/>
        </authorList>
    </citation>
    <scope>NUCLEOTIDE SEQUENCE [LARGE SCALE GENOMIC DNA]</scope>
    <source>
        <strain evidence="2 3">P105</strain>
    </source>
</reference>
<gene>
    <name evidence="2" type="ORF">IRI77_02795</name>
</gene>
<keyword evidence="1" id="KW-0812">Transmembrane</keyword>
<sequence length="149" mass="16084">MKEAAHLVRIAALFGAALIIFLLIRQRVMPATFGQYGHFRGSALEEIRARPIAFAGRPTCEMCHDDQLKVLKASKHANIGCEACHGPQAKHAEDTGVAKPILPDTRMLCARCHEANSAKPAKFPQVLSKDHSGGDACNGCHQPHSPKIG</sequence>
<dbReference type="SUPFAM" id="SSF48695">
    <property type="entry name" value="Multiheme cytochromes"/>
    <property type="match status" value="1"/>
</dbReference>
<dbReference type="Proteomes" id="UP000593892">
    <property type="component" value="Chromosome"/>
</dbReference>
<keyword evidence="1" id="KW-1133">Transmembrane helix</keyword>
<dbReference type="Gene3D" id="3.90.10.10">
    <property type="entry name" value="Cytochrome C3"/>
    <property type="match status" value="1"/>
</dbReference>
<dbReference type="InterPro" id="IPR036280">
    <property type="entry name" value="Multihaem_cyt_sf"/>
</dbReference>
<dbReference type="AlphaFoldDB" id="A0A7S7NSA5"/>
<protein>
    <recommendedName>
        <fullName evidence="4">Cytochrome c family protein</fullName>
    </recommendedName>
</protein>
<organism evidence="2 3">
    <name type="scientific">Paludibaculum fermentans</name>
    <dbReference type="NCBI Taxonomy" id="1473598"/>
    <lineage>
        <taxon>Bacteria</taxon>
        <taxon>Pseudomonadati</taxon>
        <taxon>Acidobacteriota</taxon>
        <taxon>Terriglobia</taxon>
        <taxon>Bryobacterales</taxon>
        <taxon>Bryobacteraceae</taxon>
        <taxon>Paludibaculum</taxon>
    </lineage>
</organism>
<dbReference type="EMBL" id="CP063849">
    <property type="protein sequence ID" value="QOY88907.1"/>
    <property type="molecule type" value="Genomic_DNA"/>
</dbReference>
<dbReference type="RefSeq" id="WP_194450570.1">
    <property type="nucleotide sequence ID" value="NZ_CP063849.1"/>
</dbReference>
<evidence type="ECO:0008006" key="4">
    <source>
        <dbReference type="Google" id="ProtNLM"/>
    </source>
</evidence>
<evidence type="ECO:0000256" key="1">
    <source>
        <dbReference type="SAM" id="Phobius"/>
    </source>
</evidence>
<evidence type="ECO:0000313" key="2">
    <source>
        <dbReference type="EMBL" id="QOY88907.1"/>
    </source>
</evidence>
<keyword evidence="1" id="KW-0472">Membrane</keyword>
<feature type="transmembrane region" description="Helical" evidence="1">
    <location>
        <begin position="6"/>
        <end position="24"/>
    </location>
</feature>
<accession>A0A7S7NSA5</accession>
<keyword evidence="3" id="KW-1185">Reference proteome</keyword>
<dbReference type="KEGG" id="pfer:IRI77_02795"/>